<evidence type="ECO:0000313" key="8">
    <source>
        <dbReference type="EMBL" id="EPR71761.1"/>
    </source>
</evidence>
<dbReference type="STRING" id="641524.ADICYQ_0009"/>
<dbReference type="InterPro" id="IPR003770">
    <property type="entry name" value="MLTG-like"/>
</dbReference>
<evidence type="ECO:0000256" key="6">
    <source>
        <dbReference type="ARBA" id="ARBA00023316"/>
    </source>
</evidence>
<dbReference type="OrthoDB" id="9814591at2"/>
<feature type="site" description="Important for catalytic activity" evidence="7">
    <location>
        <position position="235"/>
    </location>
</feature>
<dbReference type="GO" id="GO:0009252">
    <property type="term" value="P:peptidoglycan biosynthetic process"/>
    <property type="evidence" value="ECO:0007669"/>
    <property type="project" value="UniProtKB-UniRule"/>
</dbReference>
<evidence type="ECO:0000256" key="3">
    <source>
        <dbReference type="ARBA" id="ARBA00022989"/>
    </source>
</evidence>
<evidence type="ECO:0000256" key="1">
    <source>
        <dbReference type="ARBA" id="ARBA00022475"/>
    </source>
</evidence>
<evidence type="ECO:0000256" key="5">
    <source>
        <dbReference type="ARBA" id="ARBA00023239"/>
    </source>
</evidence>
<comment type="caution">
    <text evidence="8">The sequence shown here is derived from an EMBL/GenBank/DDBJ whole genome shotgun (WGS) entry which is preliminary data.</text>
</comment>
<dbReference type="Proteomes" id="UP000014974">
    <property type="component" value="Unassembled WGS sequence"/>
</dbReference>
<dbReference type="Pfam" id="PF02618">
    <property type="entry name" value="YceG"/>
    <property type="match status" value="1"/>
</dbReference>
<proteinExistence type="inferred from homology"/>
<evidence type="ECO:0000313" key="9">
    <source>
        <dbReference type="Proteomes" id="UP000014974"/>
    </source>
</evidence>
<feature type="transmembrane region" description="Helical" evidence="7">
    <location>
        <begin position="20"/>
        <end position="40"/>
    </location>
</feature>
<comment type="similarity">
    <text evidence="7">Belongs to the transglycosylase MltG family.</text>
</comment>
<keyword evidence="5 7" id="KW-0456">Lyase</keyword>
<evidence type="ECO:0000256" key="4">
    <source>
        <dbReference type="ARBA" id="ARBA00023136"/>
    </source>
</evidence>
<evidence type="ECO:0000256" key="7">
    <source>
        <dbReference type="HAMAP-Rule" id="MF_02065"/>
    </source>
</evidence>
<dbReference type="EMBL" id="ATNM01000003">
    <property type="protein sequence ID" value="EPR71761.1"/>
    <property type="molecule type" value="Genomic_DNA"/>
</dbReference>
<comment type="function">
    <text evidence="7">Functions as a peptidoglycan terminase that cleaves nascent peptidoglycan strands endolytically to terminate their elongation.</text>
</comment>
<dbReference type="HAMAP" id="MF_02065">
    <property type="entry name" value="MltG"/>
    <property type="match status" value="1"/>
</dbReference>
<dbReference type="eggNOG" id="COG1559">
    <property type="taxonomic scope" value="Bacteria"/>
</dbReference>
<protein>
    <recommendedName>
        <fullName evidence="7">Endolytic murein transglycosylase</fullName>
        <ecNumber evidence="7">4.2.2.29</ecNumber>
    </recommendedName>
    <alternativeName>
        <fullName evidence="7">Peptidoglycan lytic transglycosylase</fullName>
    </alternativeName>
    <alternativeName>
        <fullName evidence="7">Peptidoglycan polymerization terminase</fullName>
    </alternativeName>
</protein>
<keyword evidence="4 7" id="KW-0472">Membrane</keyword>
<name>S7VPA1_9BACT</name>
<dbReference type="AlphaFoldDB" id="S7VPA1"/>
<sequence>MAFQCRIVNNHNAYRQKKKYILVGVVAFSVLLTSLSFYFYQAFFSPNILIYSEEPAVLNIPKGSTFSQVRDKLLDQDIINEVVTFSFVAKVMNYTDGGVKPGHYIIQPNLTNRQLVVLLRSGRQTPVNITFNNIRLKEELAEKITNNLEMDKESFLALIEDDSLIAKYGFDSQTIMAMFIPNTYEVYWTLSPPELFERMYKEYERYWTDERLAKAKAIQMTPLEVATLASIVQSETNKADERPIVAGVYINRLERGIPLQADPTLLFALKDFTIKRVLNIHKEVESPYNTYKYAGLPPGPITLPEISSLNAVLNYQTHNYLYFCAKEDFSGYHSFATNLRAHMVNARRYQNALNAAKIFK</sequence>
<dbReference type="NCBIfam" id="TIGR00247">
    <property type="entry name" value="endolytic transglycosylase MltG"/>
    <property type="match status" value="1"/>
</dbReference>
<keyword evidence="1 7" id="KW-1003">Cell membrane</keyword>
<dbReference type="GO" id="GO:0008932">
    <property type="term" value="F:lytic endotransglycosylase activity"/>
    <property type="evidence" value="ECO:0007669"/>
    <property type="project" value="UniProtKB-UniRule"/>
</dbReference>
<dbReference type="GO" id="GO:0071555">
    <property type="term" value="P:cell wall organization"/>
    <property type="evidence" value="ECO:0007669"/>
    <property type="project" value="UniProtKB-KW"/>
</dbReference>
<accession>S7VPA1</accession>
<evidence type="ECO:0000256" key="2">
    <source>
        <dbReference type="ARBA" id="ARBA00022692"/>
    </source>
</evidence>
<dbReference type="PANTHER" id="PTHR30518:SF2">
    <property type="entry name" value="ENDOLYTIC MUREIN TRANSGLYCOSYLASE"/>
    <property type="match status" value="1"/>
</dbReference>
<keyword evidence="3 7" id="KW-1133">Transmembrane helix</keyword>
<comment type="catalytic activity">
    <reaction evidence="7">
        <text>a peptidoglycan chain = a peptidoglycan chain with N-acetyl-1,6-anhydromuramyl-[peptide] at the reducing end + a peptidoglycan chain with N-acetylglucosamine at the non-reducing end.</text>
        <dbReference type="EC" id="4.2.2.29"/>
    </reaction>
</comment>
<comment type="subcellular location">
    <subcellularLocation>
        <location evidence="7">Cell membrane</location>
        <topology evidence="7">Single-pass membrane protein</topology>
    </subcellularLocation>
</comment>
<dbReference type="PANTHER" id="PTHR30518">
    <property type="entry name" value="ENDOLYTIC MUREIN TRANSGLYCOSYLASE"/>
    <property type="match status" value="1"/>
</dbReference>
<dbReference type="RefSeq" id="WP_020891351.1">
    <property type="nucleotide sequence ID" value="NZ_ATNM01000003.1"/>
</dbReference>
<dbReference type="GO" id="GO:0005886">
    <property type="term" value="C:plasma membrane"/>
    <property type="evidence" value="ECO:0007669"/>
    <property type="project" value="UniProtKB-SubCell"/>
</dbReference>
<reference evidence="8 9" key="1">
    <citation type="journal article" date="2013" name="Genome Announc.">
        <title>Draft Genome Sequence of Cyclobacterium qasimii Strain M12-11BT, Isolated from Arctic Marine Sediment.</title>
        <authorList>
            <person name="Shivaji S."/>
            <person name="Ara S."/>
            <person name="Singh A."/>
            <person name="Kumar Pinnaka A."/>
        </authorList>
    </citation>
    <scope>NUCLEOTIDE SEQUENCE [LARGE SCALE GENOMIC DNA]</scope>
    <source>
        <strain evidence="8 9">M12-11B</strain>
    </source>
</reference>
<dbReference type="CDD" id="cd08010">
    <property type="entry name" value="MltG_like"/>
    <property type="match status" value="1"/>
</dbReference>
<gene>
    <name evidence="7" type="primary">mltG</name>
    <name evidence="8" type="ORF">ADICYQ_0009</name>
</gene>
<dbReference type="PATRIC" id="fig|641524.5.peg.9"/>
<dbReference type="Gene3D" id="3.30.1490.480">
    <property type="entry name" value="Endolytic murein transglycosylase"/>
    <property type="match status" value="1"/>
</dbReference>
<dbReference type="EC" id="4.2.2.29" evidence="7"/>
<dbReference type="Gene3D" id="3.30.160.60">
    <property type="entry name" value="Classic Zinc Finger"/>
    <property type="match status" value="1"/>
</dbReference>
<keyword evidence="2 7" id="KW-0812">Transmembrane</keyword>
<organism evidence="8 9">
    <name type="scientific">Cyclobacterium qasimii M12-11B</name>
    <dbReference type="NCBI Taxonomy" id="641524"/>
    <lineage>
        <taxon>Bacteria</taxon>
        <taxon>Pseudomonadati</taxon>
        <taxon>Bacteroidota</taxon>
        <taxon>Cytophagia</taxon>
        <taxon>Cytophagales</taxon>
        <taxon>Cyclobacteriaceae</taxon>
        <taxon>Cyclobacterium</taxon>
    </lineage>
</organism>
<keyword evidence="6 7" id="KW-0961">Cell wall biogenesis/degradation</keyword>